<reference evidence="1" key="1">
    <citation type="submission" date="2013-12" db="EMBL/GenBank/DDBJ databases">
        <title>A Varibaculum cambriense genome reconstructed from a premature infant gut community with otherwise low bacterial novelty that shifts toward anaerobic metabolism during the third week of life.</title>
        <authorList>
            <person name="Brown C.T."/>
            <person name="Sharon I."/>
            <person name="Thomas B.C."/>
            <person name="Castelle C.J."/>
            <person name="Morowitz M.J."/>
            <person name="Banfield J.F."/>
        </authorList>
    </citation>
    <scope>NUCLEOTIDE SEQUENCE</scope>
</reference>
<protein>
    <submittedName>
        <fullName evidence="1">Radical SAM protein</fullName>
    </submittedName>
</protein>
<dbReference type="AlphaFoldDB" id="W1X2Z0"/>
<proteinExistence type="predicted"/>
<comment type="caution">
    <text evidence="1">The sequence shown here is derived from an EMBL/GenBank/DDBJ whole genome shotgun (WGS) entry which is preliminary data.</text>
</comment>
<dbReference type="EMBL" id="AZMM01017978">
    <property type="protein sequence ID" value="ETJ24693.1"/>
    <property type="molecule type" value="Genomic_DNA"/>
</dbReference>
<feature type="non-terminal residue" evidence="1">
    <location>
        <position position="78"/>
    </location>
</feature>
<organism evidence="1">
    <name type="scientific">human gut metagenome</name>
    <dbReference type="NCBI Taxonomy" id="408170"/>
    <lineage>
        <taxon>unclassified sequences</taxon>
        <taxon>metagenomes</taxon>
        <taxon>organismal metagenomes</taxon>
    </lineage>
</organism>
<accession>W1X2Z0</accession>
<feature type="non-terminal residue" evidence="1">
    <location>
        <position position="1"/>
    </location>
</feature>
<gene>
    <name evidence="1" type="ORF">Q604_UNBC17978G0001</name>
</gene>
<name>W1X2Z0_9ZZZZ</name>
<sequence length="78" mass="8871">CICFICCKTKHHTLISSSNKGLRLTVSTSILVPKPFTPFQWAPMARIEDVNQKINAVKDSIKSKCIVYNYHEQKTSVM</sequence>
<evidence type="ECO:0000313" key="1">
    <source>
        <dbReference type="EMBL" id="ETJ24693.1"/>
    </source>
</evidence>